<organism evidence="8">
    <name type="scientific">Timema tahoe</name>
    <dbReference type="NCBI Taxonomy" id="61484"/>
    <lineage>
        <taxon>Eukaryota</taxon>
        <taxon>Metazoa</taxon>
        <taxon>Ecdysozoa</taxon>
        <taxon>Arthropoda</taxon>
        <taxon>Hexapoda</taxon>
        <taxon>Insecta</taxon>
        <taxon>Pterygota</taxon>
        <taxon>Neoptera</taxon>
        <taxon>Polyneoptera</taxon>
        <taxon>Phasmatodea</taxon>
        <taxon>Timematodea</taxon>
        <taxon>Timematoidea</taxon>
        <taxon>Timematidae</taxon>
        <taxon>Timema</taxon>
    </lineage>
</organism>
<comment type="subcellular location">
    <subcellularLocation>
        <location evidence="1 6">Membrane</location>
        <topology evidence="1 6">Multi-pass membrane protein</topology>
    </subcellularLocation>
</comment>
<comment type="caution">
    <text evidence="6">Lacks conserved residue(s) required for the propagation of feature annotation.</text>
</comment>
<keyword evidence="4 6" id="KW-1133">Transmembrane helix</keyword>
<sequence>MKLKAIKSERSEQLGVAADIDNTSDSYWDEINLEHQDNLPQSLHIYAEVPGTLFLELWKRYSADITHHWGLTGLDSQAEHPRPEYLARLANSKVTKLNVVTNMKEPYVPFWKVRVPKTILSFSVVLLLILIAIGAVFGVVLYRMSQLAAFSLTYGVDETSYMIMFIPITAALINLVCILLLNYLYDWLAVRLTEMELLRTQTEFEDSLTLKIYLFQFVNFYTSIFYIAFLKGKFVGYPSKYNRIFKYRQEEYSIGYTQIAQILAKRSVKSAKKCPQCWMIIGLNVVILVLKDSSCQKERHHFNLEAECLDILVCALGRTLNIFSNTSYYVNRCLIDYNQHQEAGIVFQSALMFQIVYTG</sequence>
<protein>
    <recommendedName>
        <fullName evidence="6">Anoctamin</fullName>
    </recommendedName>
</protein>
<evidence type="ECO:0000256" key="3">
    <source>
        <dbReference type="ARBA" id="ARBA00022692"/>
    </source>
</evidence>
<keyword evidence="3 6" id="KW-0812">Transmembrane</keyword>
<evidence type="ECO:0000256" key="2">
    <source>
        <dbReference type="ARBA" id="ARBA00009671"/>
    </source>
</evidence>
<dbReference type="GO" id="GO:0005254">
    <property type="term" value="F:chloride channel activity"/>
    <property type="evidence" value="ECO:0007669"/>
    <property type="project" value="TreeGrafter"/>
</dbReference>
<accession>A0A7R9IPA0</accession>
<evidence type="ECO:0000259" key="7">
    <source>
        <dbReference type="Pfam" id="PF04547"/>
    </source>
</evidence>
<evidence type="ECO:0000256" key="4">
    <source>
        <dbReference type="ARBA" id="ARBA00022989"/>
    </source>
</evidence>
<evidence type="ECO:0000256" key="1">
    <source>
        <dbReference type="ARBA" id="ARBA00004141"/>
    </source>
</evidence>
<dbReference type="GO" id="GO:0005886">
    <property type="term" value="C:plasma membrane"/>
    <property type="evidence" value="ECO:0007669"/>
    <property type="project" value="TreeGrafter"/>
</dbReference>
<feature type="transmembrane region" description="Helical" evidence="6">
    <location>
        <begin position="162"/>
        <end position="185"/>
    </location>
</feature>
<comment type="similarity">
    <text evidence="2 6">Belongs to the anoctamin family.</text>
</comment>
<gene>
    <name evidence="8" type="ORF">TTEB3V08_LOCUS9913</name>
</gene>
<proteinExistence type="inferred from homology"/>
<name>A0A7R9IPA0_9NEOP</name>
<reference evidence="8" key="1">
    <citation type="submission" date="2020-11" db="EMBL/GenBank/DDBJ databases">
        <authorList>
            <person name="Tran Van P."/>
        </authorList>
    </citation>
    <scope>NUCLEOTIDE SEQUENCE</scope>
</reference>
<dbReference type="AlphaFoldDB" id="A0A7R9IPA0"/>
<dbReference type="InterPro" id="IPR007632">
    <property type="entry name" value="Anoctamin"/>
</dbReference>
<feature type="domain" description="Anoctamin transmembrane" evidence="7">
    <location>
        <begin position="51"/>
        <end position="253"/>
    </location>
</feature>
<feature type="transmembrane region" description="Helical" evidence="6">
    <location>
        <begin position="119"/>
        <end position="142"/>
    </location>
</feature>
<dbReference type="PANTHER" id="PTHR12308:SF83">
    <property type="entry name" value="ANOCTAMIN"/>
    <property type="match status" value="1"/>
</dbReference>
<dbReference type="Pfam" id="PF04547">
    <property type="entry name" value="Anoctamin"/>
    <property type="match status" value="1"/>
</dbReference>
<evidence type="ECO:0000313" key="8">
    <source>
        <dbReference type="EMBL" id="CAD7462010.1"/>
    </source>
</evidence>
<keyword evidence="5 6" id="KW-0472">Membrane</keyword>
<evidence type="ECO:0000256" key="5">
    <source>
        <dbReference type="ARBA" id="ARBA00023136"/>
    </source>
</evidence>
<evidence type="ECO:0000256" key="6">
    <source>
        <dbReference type="RuleBase" id="RU280814"/>
    </source>
</evidence>
<dbReference type="InterPro" id="IPR049452">
    <property type="entry name" value="Anoctamin_TM"/>
</dbReference>
<dbReference type="EMBL" id="OE005519">
    <property type="protein sequence ID" value="CAD7462010.1"/>
    <property type="molecule type" value="Genomic_DNA"/>
</dbReference>
<dbReference type="PANTHER" id="PTHR12308">
    <property type="entry name" value="ANOCTAMIN"/>
    <property type="match status" value="1"/>
</dbReference>